<dbReference type="Proteomes" id="UP000182400">
    <property type="component" value="Unassembled WGS sequence"/>
</dbReference>
<evidence type="ECO:0000256" key="3">
    <source>
        <dbReference type="ARBA" id="ARBA00023125"/>
    </source>
</evidence>
<dbReference type="InterPro" id="IPR036388">
    <property type="entry name" value="WH-like_DNA-bd_sf"/>
</dbReference>
<dbReference type="EMBL" id="FOWP01000006">
    <property type="protein sequence ID" value="SFP16307.1"/>
    <property type="molecule type" value="Genomic_DNA"/>
</dbReference>
<dbReference type="SUPFAM" id="SSF46785">
    <property type="entry name" value="Winged helix' DNA-binding domain"/>
    <property type="match status" value="1"/>
</dbReference>
<dbReference type="PROSITE" id="PS50931">
    <property type="entry name" value="HTH_LYSR"/>
    <property type="match status" value="1"/>
</dbReference>
<evidence type="ECO:0000313" key="6">
    <source>
        <dbReference type="EMBL" id="SFP16307.1"/>
    </source>
</evidence>
<dbReference type="SUPFAM" id="SSF53850">
    <property type="entry name" value="Periplasmic binding protein-like II"/>
    <property type="match status" value="1"/>
</dbReference>
<dbReference type="PANTHER" id="PTHR30537">
    <property type="entry name" value="HTH-TYPE TRANSCRIPTIONAL REGULATOR"/>
    <property type="match status" value="1"/>
</dbReference>
<dbReference type="Pfam" id="PF03466">
    <property type="entry name" value="LysR_substrate"/>
    <property type="match status" value="1"/>
</dbReference>
<dbReference type="RefSeq" id="WP_074939082.1">
    <property type="nucleotide sequence ID" value="NZ_FOWP01000006.1"/>
</dbReference>
<dbReference type="AlphaFoldDB" id="A0A1I5N3M5"/>
<dbReference type="Gene3D" id="1.10.10.10">
    <property type="entry name" value="Winged helix-like DNA-binding domain superfamily/Winged helix DNA-binding domain"/>
    <property type="match status" value="1"/>
</dbReference>
<evidence type="ECO:0000256" key="1">
    <source>
        <dbReference type="ARBA" id="ARBA00009437"/>
    </source>
</evidence>
<dbReference type="InterPro" id="IPR036390">
    <property type="entry name" value="WH_DNA-bd_sf"/>
</dbReference>
<sequence length="296" mass="32328">MSKASLADLKAFIQVAQQRSFQKAADALGVSRSSLSHAVKGLEQRLGVRLLHRTTRSVALTEAGEQLLQRLTPLLRDLDDALDAVSHGPDELAGTLRINASKGGARWLLEHVVPTFLQRHPHVELDLVSEGRLVDIVAEGFDAGVRLAESVPRDMVAVPFGGNVRFVAVASPAYVATFGRPGTPDELRSHRCIRQRMPSGKRYRWEFERGTQQLTLDVPGALSLDDNDLLIEAACAGLGIAYAPQSFARQALETGELVLLLEDWTPPCPGLCLYYSSYRHVPAPLQALIAIIREQG</sequence>
<dbReference type="InterPro" id="IPR000847">
    <property type="entry name" value="LysR_HTH_N"/>
</dbReference>
<protein>
    <submittedName>
        <fullName evidence="6">DNA-binding transcriptional regulator, LysR family</fullName>
    </submittedName>
</protein>
<name>A0A1I5N3M5_9GAMM</name>
<dbReference type="Gene3D" id="3.40.190.290">
    <property type="match status" value="1"/>
</dbReference>
<dbReference type="InterPro" id="IPR005119">
    <property type="entry name" value="LysR_subst-bd"/>
</dbReference>
<reference evidence="6 7" key="1">
    <citation type="submission" date="2016-10" db="EMBL/GenBank/DDBJ databases">
        <authorList>
            <person name="de Groot N.N."/>
        </authorList>
    </citation>
    <scope>NUCLEOTIDE SEQUENCE [LARGE SCALE GENOMIC DNA]</scope>
    <source>
        <strain evidence="6 7">CCUG 59231</strain>
    </source>
</reference>
<dbReference type="InterPro" id="IPR058163">
    <property type="entry name" value="LysR-type_TF_proteobact-type"/>
</dbReference>
<evidence type="ECO:0000259" key="5">
    <source>
        <dbReference type="PROSITE" id="PS50931"/>
    </source>
</evidence>
<dbReference type="Pfam" id="PF00126">
    <property type="entry name" value="HTH_1"/>
    <property type="match status" value="1"/>
</dbReference>
<proteinExistence type="inferred from homology"/>
<dbReference type="GO" id="GO:0043565">
    <property type="term" value="F:sequence-specific DNA binding"/>
    <property type="evidence" value="ECO:0007669"/>
    <property type="project" value="TreeGrafter"/>
</dbReference>
<accession>A0A1I5N3M5</accession>
<keyword evidence="4" id="KW-0804">Transcription</keyword>
<keyword evidence="3 6" id="KW-0238">DNA-binding</keyword>
<dbReference type="PANTHER" id="PTHR30537:SF1">
    <property type="entry name" value="HTH-TYPE TRANSCRIPTIONAL REGULATOR PGRR"/>
    <property type="match status" value="1"/>
</dbReference>
<dbReference type="GO" id="GO:0003700">
    <property type="term" value="F:DNA-binding transcription factor activity"/>
    <property type="evidence" value="ECO:0007669"/>
    <property type="project" value="InterPro"/>
</dbReference>
<dbReference type="STRING" id="658457.SAMN05216601_10661"/>
<dbReference type="FunFam" id="1.10.10.10:FF:000001">
    <property type="entry name" value="LysR family transcriptional regulator"/>
    <property type="match status" value="1"/>
</dbReference>
<feature type="domain" description="HTH lysR-type" evidence="5">
    <location>
        <begin position="1"/>
        <end position="61"/>
    </location>
</feature>
<evidence type="ECO:0000256" key="4">
    <source>
        <dbReference type="ARBA" id="ARBA00023163"/>
    </source>
</evidence>
<organism evidence="6 7">
    <name type="scientific">Ectopseudomonas composti</name>
    <dbReference type="NCBI Taxonomy" id="658457"/>
    <lineage>
        <taxon>Bacteria</taxon>
        <taxon>Pseudomonadati</taxon>
        <taxon>Pseudomonadota</taxon>
        <taxon>Gammaproteobacteria</taxon>
        <taxon>Pseudomonadales</taxon>
        <taxon>Pseudomonadaceae</taxon>
        <taxon>Ectopseudomonas</taxon>
    </lineage>
</organism>
<gene>
    <name evidence="6" type="ORF">SAMN05216601_10661</name>
</gene>
<evidence type="ECO:0000256" key="2">
    <source>
        <dbReference type="ARBA" id="ARBA00023015"/>
    </source>
</evidence>
<dbReference type="OrthoDB" id="9813056at2"/>
<evidence type="ECO:0000313" key="7">
    <source>
        <dbReference type="Proteomes" id="UP000182400"/>
    </source>
</evidence>
<dbReference type="CDD" id="cd08474">
    <property type="entry name" value="PBP2_CrgA_like_5"/>
    <property type="match status" value="1"/>
</dbReference>
<comment type="similarity">
    <text evidence="1">Belongs to the LysR transcriptional regulatory family.</text>
</comment>
<keyword evidence="2" id="KW-0805">Transcription regulation</keyword>
<dbReference type="GO" id="GO:0006351">
    <property type="term" value="P:DNA-templated transcription"/>
    <property type="evidence" value="ECO:0007669"/>
    <property type="project" value="TreeGrafter"/>
</dbReference>